<organism evidence="2 3">
    <name type="scientific">Nocardioides silvaticus</name>
    <dbReference type="NCBI Taxonomy" id="2201891"/>
    <lineage>
        <taxon>Bacteria</taxon>
        <taxon>Bacillati</taxon>
        <taxon>Actinomycetota</taxon>
        <taxon>Actinomycetes</taxon>
        <taxon>Propionibacteriales</taxon>
        <taxon>Nocardioidaceae</taxon>
        <taxon>Nocardioides</taxon>
    </lineage>
</organism>
<protein>
    <submittedName>
        <fullName evidence="2">Ribonuclease II</fullName>
    </submittedName>
</protein>
<dbReference type="InterPro" id="IPR040596">
    <property type="entry name" value="RNase_II_C_S1"/>
</dbReference>
<keyword evidence="3" id="KW-1185">Reference proteome</keyword>
<dbReference type="PANTHER" id="PTHR23355:SF9">
    <property type="entry name" value="DIS3-LIKE EXONUCLEASE 2"/>
    <property type="match status" value="1"/>
</dbReference>
<dbReference type="OrthoDB" id="5800376at2"/>
<name>A0A316T9G7_9ACTN</name>
<dbReference type="GO" id="GO:0004540">
    <property type="term" value="F:RNA nuclease activity"/>
    <property type="evidence" value="ECO:0007669"/>
    <property type="project" value="InterPro"/>
</dbReference>
<dbReference type="InterPro" id="IPR050180">
    <property type="entry name" value="RNR_Ribonuclease"/>
</dbReference>
<accession>A0A316T9G7</accession>
<dbReference type="GO" id="GO:0006402">
    <property type="term" value="P:mRNA catabolic process"/>
    <property type="evidence" value="ECO:0007669"/>
    <property type="project" value="TreeGrafter"/>
</dbReference>
<dbReference type="InterPro" id="IPR001900">
    <property type="entry name" value="RNase_II/R"/>
</dbReference>
<dbReference type="SMART" id="SM00955">
    <property type="entry name" value="RNB"/>
    <property type="match status" value="1"/>
</dbReference>
<dbReference type="AlphaFoldDB" id="A0A316T9G7"/>
<comment type="caution">
    <text evidence="2">The sequence shown here is derived from an EMBL/GenBank/DDBJ whole genome shotgun (WGS) entry which is preliminary data.</text>
</comment>
<evidence type="ECO:0000313" key="2">
    <source>
        <dbReference type="EMBL" id="PWN01020.1"/>
    </source>
</evidence>
<dbReference type="InterPro" id="IPR012340">
    <property type="entry name" value="NA-bd_OB-fold"/>
</dbReference>
<dbReference type="PANTHER" id="PTHR23355">
    <property type="entry name" value="RIBONUCLEASE"/>
    <property type="match status" value="1"/>
</dbReference>
<reference evidence="2 3" key="1">
    <citation type="submission" date="2018-05" db="EMBL/GenBank/DDBJ databases">
        <title>Nocardioides silvaticus genome.</title>
        <authorList>
            <person name="Li C."/>
            <person name="Wang G."/>
        </authorList>
    </citation>
    <scope>NUCLEOTIDE SEQUENCE [LARGE SCALE GENOMIC DNA]</scope>
    <source>
        <strain evidence="2 3">CCTCC AB 2018079</strain>
    </source>
</reference>
<dbReference type="Pfam" id="PF18614">
    <property type="entry name" value="RNase_II_C_S1"/>
    <property type="match status" value="1"/>
</dbReference>
<proteinExistence type="predicted"/>
<evidence type="ECO:0000313" key="3">
    <source>
        <dbReference type="Proteomes" id="UP000245507"/>
    </source>
</evidence>
<dbReference type="Proteomes" id="UP000245507">
    <property type="component" value="Unassembled WGS sequence"/>
</dbReference>
<dbReference type="GO" id="GO:0003723">
    <property type="term" value="F:RNA binding"/>
    <property type="evidence" value="ECO:0007669"/>
    <property type="project" value="InterPro"/>
</dbReference>
<dbReference type="RefSeq" id="WP_109697335.1">
    <property type="nucleotide sequence ID" value="NZ_QGDD01000012.1"/>
</dbReference>
<dbReference type="EMBL" id="QGDD01000012">
    <property type="protein sequence ID" value="PWN01020.1"/>
    <property type="molecule type" value="Genomic_DNA"/>
</dbReference>
<gene>
    <name evidence="2" type="ORF">DJ010_20610</name>
</gene>
<sequence>MPSNLVVRVRDGSDALREALAEVERELELPGGFPAEVLKAAEEAAAAPTLPDLDRTDIPFLTIDPEGSMDLDQALHIEPDGDGFVVHYAIADVAAFVRPGDPVDVEAHARGETLYGAGSRIPLHPPALSEAAASLLPDQVRPALLWTITLDAAGTPTDVHVERALVRSRERLTYDGAQAALDDGSAGEVLQLLREVGQLREQQEEARGGISLPLPEQEVAVGEDGSFRLELRQQLPVELWNAQISLLTGICAASLMIGGEIGLLRTLPQADPRDVARLRRVAKGLRIEWPEQTSYDAFIRSLDPADPAHQAMVVACTRLLRGSGYAAFDGEVPAEHEHAAIAAPYAHVTAPLRRLGDRYAGEVCVALCGGEEVPDWVRAALPDLPGTLADSARRAGSYERAVLDVIEAGLLAGRVGEEFAGVVTSVREDDEKRGVVVLSEIGVEAPVTSDADLPLGTEIRVRLESADLATRKVAFRLG</sequence>
<dbReference type="SUPFAM" id="SSF50249">
    <property type="entry name" value="Nucleic acid-binding proteins"/>
    <property type="match status" value="1"/>
</dbReference>
<evidence type="ECO:0000259" key="1">
    <source>
        <dbReference type="SMART" id="SM00955"/>
    </source>
</evidence>
<dbReference type="Pfam" id="PF00773">
    <property type="entry name" value="RNB"/>
    <property type="match status" value="1"/>
</dbReference>
<feature type="domain" description="RNB" evidence="1">
    <location>
        <begin position="52"/>
        <end position="370"/>
    </location>
</feature>